<proteinExistence type="predicted"/>
<evidence type="ECO:0000313" key="3">
    <source>
        <dbReference type="Proteomes" id="UP000028058"/>
    </source>
</evidence>
<dbReference type="Proteomes" id="UP000028058">
    <property type="component" value="Unassembled WGS sequence"/>
</dbReference>
<feature type="compositionally biased region" description="Low complexity" evidence="1">
    <location>
        <begin position="62"/>
        <end position="83"/>
    </location>
</feature>
<evidence type="ECO:0000256" key="1">
    <source>
        <dbReference type="SAM" id="MobiDB-lite"/>
    </source>
</evidence>
<sequence>MRFRTPAESGRKPPPRGRAGRTGAGGTGGTGTGRTGAGGGTGTGTGTGRTGTGTGGTGTGTRTGATGTARRPRTGTGPERPAGFGRILPPPASPARTAGRDSCPPLPAGTTGPRPGASGAP</sequence>
<evidence type="ECO:0000313" key="2">
    <source>
        <dbReference type="EMBL" id="RKM95854.1"/>
    </source>
</evidence>
<dbReference type="EMBL" id="JNAD02000005">
    <property type="protein sequence ID" value="RKM95854.1"/>
    <property type="molecule type" value="Genomic_DNA"/>
</dbReference>
<organism evidence="2 3">
    <name type="scientific">Streptomyces xinghaiensis</name>
    <dbReference type="NCBI Taxonomy" id="1038928"/>
    <lineage>
        <taxon>Bacteria</taxon>
        <taxon>Bacillati</taxon>
        <taxon>Actinomycetota</taxon>
        <taxon>Actinomycetes</taxon>
        <taxon>Kitasatosporales</taxon>
        <taxon>Streptomycetaceae</taxon>
        <taxon>Streptomyces</taxon>
    </lineage>
</organism>
<gene>
    <name evidence="2" type="ORF">SFRA_012490</name>
</gene>
<keyword evidence="3" id="KW-1185">Reference proteome</keyword>
<accession>A0A3R7ET13</accession>
<feature type="region of interest" description="Disordered" evidence="1">
    <location>
        <begin position="1"/>
        <end position="121"/>
    </location>
</feature>
<comment type="caution">
    <text evidence="2">The sequence shown here is derived from an EMBL/GenBank/DDBJ whole genome shotgun (WGS) entry which is preliminary data.</text>
</comment>
<protein>
    <submittedName>
        <fullName evidence="2">Uncharacterized protein</fullName>
    </submittedName>
</protein>
<name>A0A3R7ET13_9ACTN</name>
<dbReference type="AlphaFoldDB" id="A0A3R7ET13"/>
<reference evidence="2 3" key="1">
    <citation type="journal article" date="2014" name="Genome Announc.">
        <title>Draft Genome Sequence of Streptomyces fradiae ATCC 19609, a Strain Highly Sensitive to Antibiotics.</title>
        <authorList>
            <person name="Bekker O.B."/>
            <person name="Klimina K.M."/>
            <person name="Vatlin A.A."/>
            <person name="Zakharevich N.V."/>
            <person name="Kasianov A.S."/>
            <person name="Danilenko V.N."/>
        </authorList>
    </citation>
    <scope>NUCLEOTIDE SEQUENCE [LARGE SCALE GENOMIC DNA]</scope>
    <source>
        <strain evidence="2 3">ATCC 19609</strain>
    </source>
</reference>
<feature type="compositionally biased region" description="Gly residues" evidence="1">
    <location>
        <begin position="20"/>
        <end position="61"/>
    </location>
</feature>